<dbReference type="GO" id="GO:0005524">
    <property type="term" value="F:ATP binding"/>
    <property type="evidence" value="ECO:0007669"/>
    <property type="project" value="UniProtKB-KW"/>
</dbReference>
<accession>A0A2G6K9F4</accession>
<keyword evidence="6 8" id="KW-0520">NAD</keyword>
<comment type="caution">
    <text evidence="8">Lacks conserved residue(s) required for the propagation of feature annotation.</text>
</comment>
<comment type="cofactor">
    <cofactor evidence="8">
        <name>a divalent metal cation</name>
        <dbReference type="ChEBI" id="CHEBI:60240"/>
    </cofactor>
</comment>
<reference evidence="9 10" key="1">
    <citation type="submission" date="2017-10" db="EMBL/GenBank/DDBJ databases">
        <title>Novel microbial diversity and functional potential in the marine mammal oral microbiome.</title>
        <authorList>
            <person name="Dudek N.K."/>
            <person name="Sun C.L."/>
            <person name="Burstein D."/>
            <person name="Kantor R.S."/>
            <person name="Aliaga Goltsman D.S."/>
            <person name="Bik E.M."/>
            <person name="Thomas B.C."/>
            <person name="Banfield J.F."/>
            <person name="Relman D.A."/>
        </authorList>
    </citation>
    <scope>NUCLEOTIDE SEQUENCE [LARGE SCALE GENOMIC DNA]</scope>
    <source>
        <strain evidence="9">DOLJORAL78_47_16</strain>
    </source>
</reference>
<sequence>MNQVGIIAKTHTPGIREILKDLREWLCARQIDVFFDQGTGELVEHPSEVHSKAHLPSLVELLVVLGGDGTLLSASRLVGEHDVPILGVNLGSLGFLTEITLDEMFLALDQVLHNEFSTMQRLLLTASVSRDEEQLTEYSALNDVVINKSALARIVDLQTCINGQYVTTYKADGLIVATPTGSTAYNLAAGGPIIHPDMHALIMTPICPHTLTNRPIVIPDASEISIVLESKNEDVFLTLDGQVGLALRHRDVVRIRKAQHMIRLVRPAERNYFEVLRTKLKWGAR</sequence>
<dbReference type="GO" id="GO:0005737">
    <property type="term" value="C:cytoplasm"/>
    <property type="evidence" value="ECO:0007669"/>
    <property type="project" value="UniProtKB-SubCell"/>
</dbReference>
<feature type="binding site" evidence="8">
    <location>
        <position position="242"/>
    </location>
    <ligand>
        <name>NAD(+)</name>
        <dbReference type="ChEBI" id="CHEBI:57540"/>
    </ligand>
</feature>
<dbReference type="InterPro" id="IPR017438">
    <property type="entry name" value="ATP-NAD_kinase_N"/>
</dbReference>
<dbReference type="Proteomes" id="UP000230821">
    <property type="component" value="Unassembled WGS sequence"/>
</dbReference>
<comment type="catalytic activity">
    <reaction evidence="7 8">
        <text>NAD(+) + ATP = ADP + NADP(+) + H(+)</text>
        <dbReference type="Rhea" id="RHEA:18629"/>
        <dbReference type="ChEBI" id="CHEBI:15378"/>
        <dbReference type="ChEBI" id="CHEBI:30616"/>
        <dbReference type="ChEBI" id="CHEBI:57540"/>
        <dbReference type="ChEBI" id="CHEBI:58349"/>
        <dbReference type="ChEBI" id="CHEBI:456216"/>
        <dbReference type="EC" id="2.7.1.23"/>
    </reaction>
</comment>
<dbReference type="InterPro" id="IPR002504">
    <property type="entry name" value="NADK"/>
</dbReference>
<feature type="binding site" evidence="8">
    <location>
        <position position="172"/>
    </location>
    <ligand>
        <name>NAD(+)</name>
        <dbReference type="ChEBI" id="CHEBI:57540"/>
    </ligand>
</feature>
<evidence type="ECO:0000256" key="3">
    <source>
        <dbReference type="ARBA" id="ARBA00022777"/>
    </source>
</evidence>
<dbReference type="InterPro" id="IPR016064">
    <property type="entry name" value="NAD/diacylglycerol_kinase_sf"/>
</dbReference>
<keyword evidence="3 8" id="KW-0418">Kinase</keyword>
<evidence type="ECO:0000313" key="10">
    <source>
        <dbReference type="Proteomes" id="UP000230821"/>
    </source>
</evidence>
<dbReference type="PANTHER" id="PTHR20275">
    <property type="entry name" value="NAD KINASE"/>
    <property type="match status" value="1"/>
</dbReference>
<keyword evidence="5 8" id="KW-0521">NADP</keyword>
<comment type="caution">
    <text evidence="9">The sequence shown here is derived from an EMBL/GenBank/DDBJ whole genome shotgun (WGS) entry which is preliminary data.</text>
</comment>
<dbReference type="EMBL" id="PDSK01000115">
    <property type="protein sequence ID" value="PIE32336.1"/>
    <property type="molecule type" value="Genomic_DNA"/>
</dbReference>
<dbReference type="Gene3D" id="3.40.50.10330">
    <property type="entry name" value="Probable inorganic polyphosphate/atp-NAD kinase, domain 1"/>
    <property type="match status" value="1"/>
</dbReference>
<evidence type="ECO:0000256" key="6">
    <source>
        <dbReference type="ARBA" id="ARBA00023027"/>
    </source>
</evidence>
<dbReference type="EC" id="2.7.1.23" evidence="8"/>
<dbReference type="GO" id="GO:0019674">
    <property type="term" value="P:NAD+ metabolic process"/>
    <property type="evidence" value="ECO:0007669"/>
    <property type="project" value="InterPro"/>
</dbReference>
<dbReference type="Gene3D" id="2.60.200.30">
    <property type="entry name" value="Probable inorganic polyphosphate/atp-NAD kinase, domain 2"/>
    <property type="match status" value="1"/>
</dbReference>
<dbReference type="Pfam" id="PF01513">
    <property type="entry name" value="NAD_kinase"/>
    <property type="match status" value="1"/>
</dbReference>
<dbReference type="AlphaFoldDB" id="A0A2G6K9F4"/>
<comment type="similarity">
    <text evidence="8">Belongs to the NAD kinase family.</text>
</comment>
<feature type="binding site" evidence="8">
    <location>
        <begin position="142"/>
        <end position="143"/>
    </location>
    <ligand>
        <name>NAD(+)</name>
        <dbReference type="ChEBI" id="CHEBI:57540"/>
    </ligand>
</feature>
<feature type="binding site" evidence="8">
    <location>
        <position position="170"/>
    </location>
    <ligand>
        <name>NAD(+)</name>
        <dbReference type="ChEBI" id="CHEBI:57540"/>
    </ligand>
</feature>
<dbReference type="PANTHER" id="PTHR20275:SF0">
    <property type="entry name" value="NAD KINASE"/>
    <property type="match status" value="1"/>
</dbReference>
<evidence type="ECO:0000313" key="9">
    <source>
        <dbReference type="EMBL" id="PIE32336.1"/>
    </source>
</evidence>
<dbReference type="GO" id="GO:0051287">
    <property type="term" value="F:NAD binding"/>
    <property type="evidence" value="ECO:0007669"/>
    <property type="project" value="UniProtKB-ARBA"/>
</dbReference>
<dbReference type="SUPFAM" id="SSF111331">
    <property type="entry name" value="NAD kinase/diacylglycerol kinase-like"/>
    <property type="match status" value="1"/>
</dbReference>
<keyword evidence="2 8" id="KW-0547">Nucleotide-binding</keyword>
<organism evidence="9 10">
    <name type="scientific">candidate division KSB3 bacterium</name>
    <dbReference type="NCBI Taxonomy" id="2044937"/>
    <lineage>
        <taxon>Bacteria</taxon>
        <taxon>candidate division KSB3</taxon>
    </lineage>
</organism>
<evidence type="ECO:0000256" key="4">
    <source>
        <dbReference type="ARBA" id="ARBA00022840"/>
    </source>
</evidence>
<feature type="binding site" evidence="8">
    <location>
        <begin position="68"/>
        <end position="69"/>
    </location>
    <ligand>
        <name>NAD(+)</name>
        <dbReference type="ChEBI" id="CHEBI:57540"/>
    </ligand>
</feature>
<gene>
    <name evidence="8" type="primary">nadK</name>
    <name evidence="9" type="ORF">CSA56_15805</name>
</gene>
<keyword evidence="1 8" id="KW-0808">Transferase</keyword>
<keyword evidence="4 8" id="KW-0067">ATP-binding</keyword>
<protein>
    <recommendedName>
        <fullName evidence="8">NAD kinase</fullName>
        <ecNumber evidence="8">2.7.1.23</ecNumber>
    </recommendedName>
    <alternativeName>
        <fullName evidence="8">ATP-dependent NAD kinase</fullName>
    </alternativeName>
</protein>
<dbReference type="Pfam" id="PF20143">
    <property type="entry name" value="NAD_kinase_C"/>
    <property type="match status" value="1"/>
</dbReference>
<evidence type="ECO:0000256" key="8">
    <source>
        <dbReference type="HAMAP-Rule" id="MF_00361"/>
    </source>
</evidence>
<dbReference type="FunFam" id="2.60.200.30:FF:000009">
    <property type="entry name" value="Poly(P)/ATP NAD kinase"/>
    <property type="match status" value="1"/>
</dbReference>
<dbReference type="GO" id="GO:0006741">
    <property type="term" value="P:NADP+ biosynthetic process"/>
    <property type="evidence" value="ECO:0007669"/>
    <property type="project" value="UniProtKB-UniRule"/>
</dbReference>
<evidence type="ECO:0000256" key="2">
    <source>
        <dbReference type="ARBA" id="ARBA00022741"/>
    </source>
</evidence>
<feature type="binding site" evidence="8">
    <location>
        <position position="153"/>
    </location>
    <ligand>
        <name>NAD(+)</name>
        <dbReference type="ChEBI" id="CHEBI:57540"/>
    </ligand>
</feature>
<comment type="subcellular location">
    <subcellularLocation>
        <location evidence="8">Cytoplasm</location>
    </subcellularLocation>
</comment>
<keyword evidence="8" id="KW-0963">Cytoplasm</keyword>
<dbReference type="GO" id="GO:0046872">
    <property type="term" value="F:metal ion binding"/>
    <property type="evidence" value="ECO:0007669"/>
    <property type="project" value="UniProtKB-UniRule"/>
</dbReference>
<evidence type="ECO:0000256" key="7">
    <source>
        <dbReference type="ARBA" id="ARBA00047925"/>
    </source>
</evidence>
<dbReference type="InterPro" id="IPR017437">
    <property type="entry name" value="ATP-NAD_kinase_PpnK-typ_C"/>
</dbReference>
<name>A0A2G6K9F4_9BACT</name>
<dbReference type="GO" id="GO:0003951">
    <property type="term" value="F:NAD+ kinase activity"/>
    <property type="evidence" value="ECO:0007669"/>
    <property type="project" value="UniProtKB-UniRule"/>
</dbReference>
<evidence type="ECO:0000256" key="1">
    <source>
        <dbReference type="ARBA" id="ARBA00022679"/>
    </source>
</evidence>
<comment type="function">
    <text evidence="8">Involved in the regulation of the intracellular balance of NAD and NADP, and is a key enzyme in the biosynthesis of NADP. Catalyzes specifically the phosphorylation on 2'-hydroxyl of the adenosine moiety of NAD to yield NADP.</text>
</comment>
<dbReference type="HAMAP" id="MF_00361">
    <property type="entry name" value="NAD_kinase"/>
    <property type="match status" value="1"/>
</dbReference>
<feature type="active site" description="Proton acceptor" evidence="8">
    <location>
        <position position="68"/>
    </location>
</feature>
<evidence type="ECO:0000256" key="5">
    <source>
        <dbReference type="ARBA" id="ARBA00022857"/>
    </source>
</evidence>
<proteinExistence type="inferred from homology"/>